<dbReference type="Proteomes" id="UP000231263">
    <property type="component" value="Unassembled WGS sequence"/>
</dbReference>
<dbReference type="Gene3D" id="1.10.8.100">
    <property type="entry name" value="Ribosomal RNA adenine dimethylase-like, domain 2"/>
    <property type="match status" value="1"/>
</dbReference>
<dbReference type="GO" id="GO:0005737">
    <property type="term" value="C:cytoplasm"/>
    <property type="evidence" value="ECO:0007669"/>
    <property type="project" value="UniProtKB-SubCell"/>
</dbReference>
<dbReference type="GO" id="GO:0052908">
    <property type="term" value="F:16S rRNA (adenine(1518)-N(6)/adenine(1519)-N(6))-dimethyltransferase activity"/>
    <property type="evidence" value="ECO:0007669"/>
    <property type="project" value="UniProtKB-EC"/>
</dbReference>
<dbReference type="PROSITE" id="PS51689">
    <property type="entry name" value="SAM_RNA_A_N6_MT"/>
    <property type="match status" value="1"/>
</dbReference>
<dbReference type="SMART" id="SM00650">
    <property type="entry name" value="rADc"/>
    <property type="match status" value="1"/>
</dbReference>
<dbReference type="InterPro" id="IPR020598">
    <property type="entry name" value="rRNA_Ade_methylase_Trfase_N"/>
</dbReference>
<dbReference type="Pfam" id="PF00398">
    <property type="entry name" value="RrnaAD"/>
    <property type="match status" value="1"/>
</dbReference>
<dbReference type="InterPro" id="IPR020596">
    <property type="entry name" value="rRNA_Ade_Mease_Trfase_CS"/>
</dbReference>
<dbReference type="InterPro" id="IPR001737">
    <property type="entry name" value="KsgA/Erm"/>
</dbReference>
<feature type="domain" description="Ribosomal RNA adenine methylase transferase N-terminal" evidence="9">
    <location>
        <begin position="17"/>
        <end position="185"/>
    </location>
</feature>
<dbReference type="HAMAP" id="MF_00607">
    <property type="entry name" value="16SrRNA_methyltr_A"/>
    <property type="match status" value="1"/>
</dbReference>
<evidence type="ECO:0000256" key="1">
    <source>
        <dbReference type="ARBA" id="ARBA00022490"/>
    </source>
</evidence>
<dbReference type="PANTHER" id="PTHR11727:SF7">
    <property type="entry name" value="DIMETHYLADENOSINE TRANSFERASE-RELATED"/>
    <property type="match status" value="1"/>
</dbReference>
<dbReference type="EC" id="2.1.1.182" evidence="7"/>
<keyword evidence="2 7" id="KW-0698">rRNA processing</keyword>
<dbReference type="Gene3D" id="3.40.50.150">
    <property type="entry name" value="Vaccinia Virus protein VP39"/>
    <property type="match status" value="1"/>
</dbReference>
<feature type="binding site" evidence="7 8">
    <location>
        <position position="12"/>
    </location>
    <ligand>
        <name>S-adenosyl-L-methionine</name>
        <dbReference type="ChEBI" id="CHEBI:59789"/>
    </ligand>
</feature>
<dbReference type="AlphaFoldDB" id="A0A2M7XGA2"/>
<keyword evidence="4 7" id="KW-0808">Transferase</keyword>
<keyword evidence="1 7" id="KW-0963">Cytoplasm</keyword>
<evidence type="ECO:0000256" key="8">
    <source>
        <dbReference type="PROSITE-ProRule" id="PRU01026"/>
    </source>
</evidence>
<feature type="binding site" evidence="7 8">
    <location>
        <position position="37"/>
    </location>
    <ligand>
        <name>S-adenosyl-L-methionine</name>
        <dbReference type="ChEBI" id="CHEBI:59789"/>
    </ligand>
</feature>
<dbReference type="InterPro" id="IPR023165">
    <property type="entry name" value="rRNA_Ade_diMease-like_C"/>
</dbReference>
<dbReference type="InterPro" id="IPR011530">
    <property type="entry name" value="rRNA_adenine_dimethylase"/>
</dbReference>
<keyword evidence="3 7" id="KW-0489">Methyltransferase</keyword>
<dbReference type="NCBIfam" id="TIGR00755">
    <property type="entry name" value="ksgA"/>
    <property type="match status" value="1"/>
</dbReference>
<name>A0A2M7XGA2_9BACT</name>
<evidence type="ECO:0000259" key="9">
    <source>
        <dbReference type="SMART" id="SM00650"/>
    </source>
</evidence>
<comment type="caution">
    <text evidence="10">The sequence shown here is derived from an EMBL/GenBank/DDBJ whole genome shotgun (WGS) entry which is preliminary data.</text>
</comment>
<dbReference type="PANTHER" id="PTHR11727">
    <property type="entry name" value="DIMETHYLADENOSINE TRANSFERASE"/>
    <property type="match status" value="1"/>
</dbReference>
<proteinExistence type="inferred from homology"/>
<evidence type="ECO:0000256" key="3">
    <source>
        <dbReference type="ARBA" id="ARBA00022603"/>
    </source>
</evidence>
<comment type="function">
    <text evidence="7">Specifically dimethylates two adjacent adenosines (A1518 and A1519) in the loop of a conserved hairpin near the 3'-end of 16S rRNA in the 30S particle. May play a critical role in biogenesis of 30S subunits.</text>
</comment>
<feature type="binding site" evidence="7 8">
    <location>
        <position position="10"/>
    </location>
    <ligand>
        <name>S-adenosyl-L-methionine</name>
        <dbReference type="ChEBI" id="CHEBI:59789"/>
    </ligand>
</feature>
<evidence type="ECO:0000256" key="7">
    <source>
        <dbReference type="HAMAP-Rule" id="MF_00607"/>
    </source>
</evidence>
<organism evidence="10 11">
    <name type="scientific">Candidatus Uhrbacteria bacterium CG_4_9_14_3_um_filter_41_35</name>
    <dbReference type="NCBI Taxonomy" id="1975034"/>
    <lineage>
        <taxon>Bacteria</taxon>
        <taxon>Candidatus Uhriibacteriota</taxon>
    </lineage>
</organism>
<feature type="binding site" evidence="7 8">
    <location>
        <position position="102"/>
    </location>
    <ligand>
        <name>S-adenosyl-L-methionine</name>
        <dbReference type="ChEBI" id="CHEBI:59789"/>
    </ligand>
</feature>
<dbReference type="GO" id="GO:0003723">
    <property type="term" value="F:RNA binding"/>
    <property type="evidence" value="ECO:0007669"/>
    <property type="project" value="UniProtKB-UniRule"/>
</dbReference>
<evidence type="ECO:0000256" key="4">
    <source>
        <dbReference type="ARBA" id="ARBA00022679"/>
    </source>
</evidence>
<feature type="binding site" evidence="7 8">
    <location>
        <position position="60"/>
    </location>
    <ligand>
        <name>S-adenosyl-L-methionine</name>
        <dbReference type="ChEBI" id="CHEBI:59789"/>
    </ligand>
</feature>
<evidence type="ECO:0000256" key="6">
    <source>
        <dbReference type="ARBA" id="ARBA00022884"/>
    </source>
</evidence>
<feature type="binding site" evidence="7 8">
    <location>
        <position position="82"/>
    </location>
    <ligand>
        <name>S-adenosyl-L-methionine</name>
        <dbReference type="ChEBI" id="CHEBI:59789"/>
    </ligand>
</feature>
<dbReference type="SUPFAM" id="SSF53335">
    <property type="entry name" value="S-adenosyl-L-methionine-dependent methyltransferases"/>
    <property type="match status" value="1"/>
</dbReference>
<comment type="catalytic activity">
    <reaction evidence="7">
        <text>adenosine(1518)/adenosine(1519) in 16S rRNA + 4 S-adenosyl-L-methionine = N(6)-dimethyladenosine(1518)/N(6)-dimethyladenosine(1519) in 16S rRNA + 4 S-adenosyl-L-homocysteine + 4 H(+)</text>
        <dbReference type="Rhea" id="RHEA:19609"/>
        <dbReference type="Rhea" id="RHEA-COMP:10232"/>
        <dbReference type="Rhea" id="RHEA-COMP:10233"/>
        <dbReference type="ChEBI" id="CHEBI:15378"/>
        <dbReference type="ChEBI" id="CHEBI:57856"/>
        <dbReference type="ChEBI" id="CHEBI:59789"/>
        <dbReference type="ChEBI" id="CHEBI:74411"/>
        <dbReference type="ChEBI" id="CHEBI:74493"/>
        <dbReference type="EC" id="2.1.1.182"/>
    </reaction>
</comment>
<evidence type="ECO:0000313" key="11">
    <source>
        <dbReference type="Proteomes" id="UP000231263"/>
    </source>
</evidence>
<evidence type="ECO:0000256" key="5">
    <source>
        <dbReference type="ARBA" id="ARBA00022691"/>
    </source>
</evidence>
<comment type="similarity">
    <text evidence="7">Belongs to the class I-like SAM-binding methyltransferase superfamily. rRNA adenine N(6)-methyltransferase family. RsmA subfamily.</text>
</comment>
<dbReference type="InterPro" id="IPR029063">
    <property type="entry name" value="SAM-dependent_MTases_sf"/>
</dbReference>
<keyword evidence="6 7" id="KW-0694">RNA-binding</keyword>
<evidence type="ECO:0000256" key="2">
    <source>
        <dbReference type="ARBA" id="ARBA00022552"/>
    </source>
</evidence>
<evidence type="ECO:0000313" key="10">
    <source>
        <dbReference type="EMBL" id="PJA46889.1"/>
    </source>
</evidence>
<reference evidence="11" key="1">
    <citation type="submission" date="2017-09" db="EMBL/GenBank/DDBJ databases">
        <title>Depth-based differentiation of microbial function through sediment-hosted aquifers and enrichment of novel symbionts in the deep terrestrial subsurface.</title>
        <authorList>
            <person name="Probst A.J."/>
            <person name="Ladd B."/>
            <person name="Jarett J.K."/>
            <person name="Geller-Mcgrath D.E."/>
            <person name="Sieber C.M.K."/>
            <person name="Emerson J.B."/>
            <person name="Anantharaman K."/>
            <person name="Thomas B.C."/>
            <person name="Malmstrom R."/>
            <person name="Stieglmeier M."/>
            <person name="Klingl A."/>
            <person name="Woyke T."/>
            <person name="Ryan C.M."/>
            <person name="Banfield J.F."/>
        </authorList>
    </citation>
    <scope>NUCLEOTIDE SEQUENCE [LARGE SCALE GENOMIC DNA]</scope>
</reference>
<accession>A0A2M7XGA2</accession>
<comment type="subcellular location">
    <subcellularLocation>
        <location evidence="7">Cytoplasm</location>
    </subcellularLocation>
</comment>
<dbReference type="PROSITE" id="PS01131">
    <property type="entry name" value="RRNA_A_DIMETH"/>
    <property type="match status" value="1"/>
</dbReference>
<gene>
    <name evidence="7 10" type="primary">rsmA</name>
    <name evidence="7" type="synonym">ksgA</name>
    <name evidence="10" type="ORF">CO173_00660</name>
</gene>
<sequence length="258" mass="28623">MTLKKSFGQHFLHEKTVIQKIVDAINPNETELIVEVGPGGGALTEKLAPMKPAGKLILIEADRDLIAPLKEKYEQAEVVFHDAVTISFDDITQSLSWNLVSNLPYNAAAAIIMNALTSHNPPKRQIVMVQKEQADRMLAKPGAMSLLTVAILLYTTPKRLFNVKPGAFNPPPKIDSTVLELFTKTDLPKDAEQIIQLAKVGFSSRRKQLHRNLSDAKECASGEVKTLLKEIGLKETVRAQELSIEQWIKLSRGIRKQA</sequence>
<protein>
    <recommendedName>
        <fullName evidence="7">Ribosomal RNA small subunit methyltransferase A</fullName>
        <ecNumber evidence="7">2.1.1.182</ecNumber>
    </recommendedName>
    <alternativeName>
        <fullName evidence="7">16S rRNA (adenine(1518)-N(6)/adenine(1519)-N(6))-dimethyltransferase</fullName>
    </alternativeName>
    <alternativeName>
        <fullName evidence="7">16S rRNA dimethyladenosine transferase</fullName>
    </alternativeName>
    <alternativeName>
        <fullName evidence="7">16S rRNA dimethylase</fullName>
    </alternativeName>
    <alternativeName>
        <fullName evidence="7">S-adenosylmethionine-6-N', N'-adenosyl(rRNA) dimethyltransferase</fullName>
    </alternativeName>
</protein>
<dbReference type="EMBL" id="PFWT01000006">
    <property type="protein sequence ID" value="PJA46889.1"/>
    <property type="molecule type" value="Genomic_DNA"/>
</dbReference>
<keyword evidence="5 7" id="KW-0949">S-adenosyl-L-methionine</keyword>